<accession>F9W6Y5</accession>
<protein>
    <submittedName>
        <fullName evidence="10">WGS project CAEQ00000000 data, annotated contig 1535</fullName>
    </submittedName>
</protein>
<evidence type="ECO:0000256" key="5">
    <source>
        <dbReference type="ARBA" id="ARBA00022729"/>
    </source>
</evidence>
<dbReference type="InterPro" id="IPR025932">
    <property type="entry name" value="Trypano_VSG_B_N_dom"/>
</dbReference>
<keyword evidence="11" id="KW-1185">Reference proteome</keyword>
<feature type="domain" description="Trypanosome variant surface glycoprotein B-type N-terminal" evidence="9">
    <location>
        <begin position="7"/>
        <end position="229"/>
    </location>
</feature>
<keyword evidence="6" id="KW-0472">Membrane</keyword>
<name>F9W6Y5_TRYCI</name>
<evidence type="ECO:0000313" key="11">
    <source>
        <dbReference type="Proteomes" id="UP000000702"/>
    </source>
</evidence>
<organism evidence="10 11">
    <name type="scientific">Trypanosoma congolense (strain IL3000)</name>
    <dbReference type="NCBI Taxonomy" id="1068625"/>
    <lineage>
        <taxon>Eukaryota</taxon>
        <taxon>Discoba</taxon>
        <taxon>Euglenozoa</taxon>
        <taxon>Kinetoplastea</taxon>
        <taxon>Metakinetoplastina</taxon>
        <taxon>Trypanosomatida</taxon>
        <taxon>Trypanosomatidae</taxon>
        <taxon>Trypanosoma</taxon>
        <taxon>Nannomonas</taxon>
    </lineage>
</organism>
<gene>
    <name evidence="10" type="ORF">TCIL3000_0_37630</name>
</gene>
<evidence type="ECO:0000256" key="3">
    <source>
        <dbReference type="ARBA" id="ARBA00022475"/>
    </source>
</evidence>
<evidence type="ECO:0000256" key="6">
    <source>
        <dbReference type="ARBA" id="ARBA00023136"/>
    </source>
</evidence>
<keyword evidence="5" id="KW-0732">Signal</keyword>
<dbReference type="GO" id="GO:0098552">
    <property type="term" value="C:side of membrane"/>
    <property type="evidence" value="ECO:0007669"/>
    <property type="project" value="UniProtKB-KW"/>
</dbReference>
<keyword evidence="7" id="KW-0325">Glycoprotein</keyword>
<evidence type="ECO:0000256" key="7">
    <source>
        <dbReference type="ARBA" id="ARBA00023180"/>
    </source>
</evidence>
<dbReference type="GO" id="GO:0005886">
    <property type="term" value="C:plasma membrane"/>
    <property type="evidence" value="ECO:0007669"/>
    <property type="project" value="UniProtKB-SubCell"/>
</dbReference>
<keyword evidence="4" id="KW-0336">GPI-anchor</keyword>
<reference evidence="11" key="1">
    <citation type="submission" date="2011-07" db="EMBL/GenBank/DDBJ databases">
        <title>Divergent evolution of antigenic variation in African trypanosomes.</title>
        <authorList>
            <person name="Jackson A.P."/>
            <person name="Berry A."/>
            <person name="Allison H.C."/>
            <person name="Burton P."/>
            <person name="Anderson J."/>
            <person name="Aslett M."/>
            <person name="Brown R."/>
            <person name="Corton N."/>
            <person name="Harris D."/>
            <person name="Hauser H."/>
            <person name="Gamble J."/>
            <person name="Gilderthorp R."/>
            <person name="McQuillan J."/>
            <person name="Quail M.A."/>
            <person name="Sanders M."/>
            <person name="Van Tonder A."/>
            <person name="Ginger M.L."/>
            <person name="Donelson J.E."/>
            <person name="Field M.C."/>
            <person name="Barry J.D."/>
            <person name="Berriman M."/>
            <person name="Hertz-Fowler C."/>
        </authorList>
    </citation>
    <scope>NUCLEOTIDE SEQUENCE [LARGE SCALE GENOMIC DNA]</scope>
    <source>
        <strain evidence="11">IL3000</strain>
    </source>
</reference>
<dbReference type="AlphaFoldDB" id="F9W6Y5"/>
<evidence type="ECO:0000256" key="8">
    <source>
        <dbReference type="ARBA" id="ARBA00023288"/>
    </source>
</evidence>
<evidence type="ECO:0000256" key="4">
    <source>
        <dbReference type="ARBA" id="ARBA00022622"/>
    </source>
</evidence>
<dbReference type="EMBL" id="CAEQ01000947">
    <property type="protein sequence ID" value="CCD12942.1"/>
    <property type="molecule type" value="Genomic_DNA"/>
</dbReference>
<dbReference type="Pfam" id="PF13206">
    <property type="entry name" value="VSG_B"/>
    <property type="match status" value="1"/>
</dbReference>
<evidence type="ECO:0000256" key="1">
    <source>
        <dbReference type="ARBA" id="ARBA00002523"/>
    </source>
</evidence>
<evidence type="ECO:0000259" key="9">
    <source>
        <dbReference type="Pfam" id="PF13206"/>
    </source>
</evidence>
<evidence type="ECO:0000313" key="10">
    <source>
        <dbReference type="EMBL" id="CCD12942.1"/>
    </source>
</evidence>
<dbReference type="Proteomes" id="UP000000702">
    <property type="component" value="Unassembled WGS sequence"/>
</dbReference>
<comment type="function">
    <text evidence="1">VSG forms a coat on the surface of the parasite. The trypanosome evades the immune response of the host by expressing a series of antigenically distinct VSGs from an estimated 1000 VSG genes.</text>
</comment>
<comment type="subcellular location">
    <subcellularLocation>
        <location evidence="2">Cell membrane</location>
        <topology evidence="2">Lipid-anchor</topology>
        <topology evidence="2">GPI-anchor</topology>
    </subcellularLocation>
</comment>
<reference evidence="10 11" key="2">
    <citation type="journal article" date="2012" name="Proc. Natl. Acad. Sci. U.S.A.">
        <title>Antigenic diversity is generated by distinct evolutionary mechanisms in African trypanosome species.</title>
        <authorList>
            <person name="Jackson A.P."/>
            <person name="Berry A."/>
            <person name="Aslett M."/>
            <person name="Allison H.C."/>
            <person name="Burton P."/>
            <person name="Vavrova-Anderson J."/>
            <person name="Brown R."/>
            <person name="Browne H."/>
            <person name="Corton N."/>
            <person name="Hauser H."/>
            <person name="Gamble J."/>
            <person name="Gilderthorp R."/>
            <person name="Marcello L."/>
            <person name="McQuillan J."/>
            <person name="Otto T.D."/>
            <person name="Quail M.A."/>
            <person name="Sanders M.J."/>
            <person name="van Tonder A."/>
            <person name="Ginger M.L."/>
            <person name="Field M.C."/>
            <person name="Barry J.D."/>
            <person name="Hertz-Fowler C."/>
            <person name="Berriman M."/>
        </authorList>
    </citation>
    <scope>NUCLEOTIDE SEQUENCE [LARGE SCALE GENOMIC DNA]</scope>
    <source>
        <strain evidence="10 11">IL3000</strain>
    </source>
</reference>
<evidence type="ECO:0000256" key="2">
    <source>
        <dbReference type="ARBA" id="ARBA00004609"/>
    </source>
</evidence>
<keyword evidence="3" id="KW-1003">Cell membrane</keyword>
<dbReference type="VEuPathDB" id="TriTrypDB:TcIL3000_0_37630"/>
<comment type="caution">
    <text evidence="10">The sequence shown here is derived from an EMBL/GenBank/DDBJ whole genome shotgun (WGS) entry which is preliminary data.</text>
</comment>
<proteinExistence type="predicted"/>
<keyword evidence="8" id="KW-0449">Lipoprotein</keyword>
<sequence length="296" mass="32441">MDNINKAAQLLKANAEGAARKAIASLKTAITTENDFENVGQEPQGWKTDTDRDTTCNSTENGGHAGVRLTTDLICLCIGMHYETHKACGTGIPGHDGGSWASPGNFSKEKKHWEDIDKDCNAMPLKDEFTIENINTSIENFNALLGANPGEWSTKTKRSSWVYGRTAGAPNCRTDGPKHWQKSICIDYGLSDGSLVEIKWRTQIYKARDLLLEVEANIAKARKLLERMEFLLVVLEKDLLLANISNSLVLATVLKTVRPHVSLKSFGGTEPQENGGGYNCFHLALVGLMALIFAGF</sequence>